<sequence length="290" mass="33776">MVYDLLVSYDRDFDAIYDFGSIFGLQLLRPISEYLILPLFLFLHKFIPNYGFVIIVFTLIIKIALYPLTKQSYKSMKRMQMLQPKIKELKEKYPDDQQKVQKETMRLYSTYGINPAGGCLPMLLQMPILFALFTFFKVTIEIRHEPFILWITNLSSPDIIATLPFKIPLFGVDQISGLALLLGITMFLQQKMSIKDPSQKALVYIMPVMFTVLFMSFPSGLNLYYFMFNLFSIAQQYYINHHKTDEELVPVKDPKKKGGGFMSRMMEAAEKQAKVQKEAQKQSKKKNKKF</sequence>
<evidence type="ECO:0000256" key="3">
    <source>
        <dbReference type="ARBA" id="ARBA00022475"/>
    </source>
</evidence>
<keyword evidence="7 10" id="KW-0472">Membrane</keyword>
<evidence type="ECO:0000259" key="11">
    <source>
        <dbReference type="Pfam" id="PF02096"/>
    </source>
</evidence>
<dbReference type="CDD" id="cd20070">
    <property type="entry name" value="5TM_YidC_Alb3"/>
    <property type="match status" value="1"/>
</dbReference>
<dbReference type="EMBL" id="LNQE01000585">
    <property type="protein sequence ID" value="KUG25871.1"/>
    <property type="molecule type" value="Genomic_DNA"/>
</dbReference>
<feature type="compositionally biased region" description="Basic and acidic residues" evidence="9">
    <location>
        <begin position="268"/>
        <end position="281"/>
    </location>
</feature>
<accession>A0A0W8FY77</accession>
<keyword evidence="4 10" id="KW-0812">Transmembrane</keyword>
<dbReference type="InterPro" id="IPR028055">
    <property type="entry name" value="YidC/Oxa/ALB_C"/>
</dbReference>
<feature type="transmembrane region" description="Helical" evidence="10">
    <location>
        <begin position="115"/>
        <end position="135"/>
    </location>
</feature>
<evidence type="ECO:0000256" key="4">
    <source>
        <dbReference type="ARBA" id="ARBA00022692"/>
    </source>
</evidence>
<keyword evidence="5" id="KW-0653">Protein transport</keyword>
<evidence type="ECO:0000313" key="12">
    <source>
        <dbReference type="EMBL" id="KUG25871.1"/>
    </source>
</evidence>
<dbReference type="PANTHER" id="PTHR12428:SF65">
    <property type="entry name" value="CYTOCHROME C OXIDASE ASSEMBLY PROTEIN COX18, MITOCHONDRIAL"/>
    <property type="match status" value="1"/>
</dbReference>
<name>A0A0W8FY77_9ZZZZ</name>
<dbReference type="AlphaFoldDB" id="A0A0W8FY77"/>
<keyword evidence="3" id="KW-1003">Cell membrane</keyword>
<keyword evidence="6 10" id="KW-1133">Transmembrane helix</keyword>
<keyword evidence="2" id="KW-0813">Transport</keyword>
<dbReference type="Pfam" id="PF02096">
    <property type="entry name" value="60KD_IMP"/>
    <property type="match status" value="1"/>
</dbReference>
<proteinExistence type="predicted"/>
<evidence type="ECO:0000256" key="7">
    <source>
        <dbReference type="ARBA" id="ARBA00023136"/>
    </source>
</evidence>
<feature type="transmembrane region" description="Helical" evidence="10">
    <location>
        <begin position="201"/>
        <end position="217"/>
    </location>
</feature>
<feature type="transmembrane region" description="Helical" evidence="10">
    <location>
        <begin position="171"/>
        <end position="189"/>
    </location>
</feature>
<dbReference type="GO" id="GO:0032977">
    <property type="term" value="F:membrane insertase activity"/>
    <property type="evidence" value="ECO:0007669"/>
    <property type="project" value="InterPro"/>
</dbReference>
<dbReference type="GO" id="GO:0005886">
    <property type="term" value="C:plasma membrane"/>
    <property type="evidence" value="ECO:0007669"/>
    <property type="project" value="UniProtKB-SubCell"/>
</dbReference>
<evidence type="ECO:0000256" key="6">
    <source>
        <dbReference type="ARBA" id="ARBA00022989"/>
    </source>
</evidence>
<evidence type="ECO:0000256" key="9">
    <source>
        <dbReference type="SAM" id="MobiDB-lite"/>
    </source>
</evidence>
<keyword evidence="8" id="KW-0143">Chaperone</keyword>
<reference evidence="12" key="1">
    <citation type="journal article" date="2015" name="Proc. Natl. Acad. Sci. U.S.A.">
        <title>Networks of energetic and metabolic interactions define dynamics in microbial communities.</title>
        <authorList>
            <person name="Embree M."/>
            <person name="Liu J.K."/>
            <person name="Al-Bassam M.M."/>
            <person name="Zengler K."/>
        </authorList>
    </citation>
    <scope>NUCLEOTIDE SEQUENCE</scope>
</reference>
<dbReference type="GO" id="GO:0051205">
    <property type="term" value="P:protein insertion into membrane"/>
    <property type="evidence" value="ECO:0007669"/>
    <property type="project" value="TreeGrafter"/>
</dbReference>
<dbReference type="InterPro" id="IPR001708">
    <property type="entry name" value="YidC/ALB3/OXA1/COX18"/>
</dbReference>
<feature type="transmembrane region" description="Helical" evidence="10">
    <location>
        <begin position="50"/>
        <end position="69"/>
    </location>
</feature>
<evidence type="ECO:0000256" key="5">
    <source>
        <dbReference type="ARBA" id="ARBA00022927"/>
    </source>
</evidence>
<comment type="caution">
    <text evidence="12">The sequence shown here is derived from an EMBL/GenBank/DDBJ whole genome shotgun (WGS) entry which is preliminary data.</text>
</comment>
<feature type="domain" description="Membrane insertase YidC/Oxa/ALB C-terminal" evidence="11">
    <location>
        <begin position="50"/>
        <end position="240"/>
    </location>
</feature>
<evidence type="ECO:0000256" key="10">
    <source>
        <dbReference type="SAM" id="Phobius"/>
    </source>
</evidence>
<feature type="region of interest" description="Disordered" evidence="9">
    <location>
        <begin position="268"/>
        <end position="290"/>
    </location>
</feature>
<evidence type="ECO:0000256" key="2">
    <source>
        <dbReference type="ARBA" id="ARBA00022448"/>
    </source>
</evidence>
<comment type="subcellular location">
    <subcellularLocation>
        <location evidence="1">Cell membrane</location>
        <topology evidence="1">Multi-pass membrane protein</topology>
    </subcellularLocation>
</comment>
<dbReference type="PANTHER" id="PTHR12428">
    <property type="entry name" value="OXA1"/>
    <property type="match status" value="1"/>
</dbReference>
<protein>
    <submittedName>
        <fullName evidence="12">Inner membrane protein translocase component yidc, long form</fullName>
    </submittedName>
</protein>
<evidence type="ECO:0000256" key="8">
    <source>
        <dbReference type="ARBA" id="ARBA00023186"/>
    </source>
</evidence>
<dbReference type="InterPro" id="IPR047196">
    <property type="entry name" value="YidC_ALB_C"/>
</dbReference>
<dbReference type="NCBIfam" id="TIGR03592">
    <property type="entry name" value="yidC_oxa1_cterm"/>
    <property type="match status" value="1"/>
</dbReference>
<gene>
    <name evidence="12" type="ORF">ASZ90_004298</name>
</gene>
<dbReference type="GO" id="GO:0015031">
    <property type="term" value="P:protein transport"/>
    <property type="evidence" value="ECO:0007669"/>
    <property type="project" value="UniProtKB-KW"/>
</dbReference>
<dbReference type="PRINTS" id="PR01900">
    <property type="entry name" value="YIDCPROTEIN"/>
</dbReference>
<organism evidence="12">
    <name type="scientific">hydrocarbon metagenome</name>
    <dbReference type="NCBI Taxonomy" id="938273"/>
    <lineage>
        <taxon>unclassified sequences</taxon>
        <taxon>metagenomes</taxon>
        <taxon>ecological metagenomes</taxon>
    </lineage>
</organism>
<evidence type="ECO:0000256" key="1">
    <source>
        <dbReference type="ARBA" id="ARBA00004651"/>
    </source>
</evidence>